<protein>
    <submittedName>
        <fullName evidence="1">Uncharacterized protein</fullName>
    </submittedName>
</protein>
<dbReference type="Proteomes" id="UP001311915">
    <property type="component" value="Unassembled WGS sequence"/>
</dbReference>
<evidence type="ECO:0000313" key="2">
    <source>
        <dbReference type="Proteomes" id="UP001311915"/>
    </source>
</evidence>
<accession>A0AAV9LYT0</accession>
<sequence>MPYMVDDSVEKDILQQPVSPIHMDFSIHDQDIDGSAVDVEAQVTEISVAKSDDTSFKEQVMEDATEVIHTTHHSHVLIEEVVLNKEADCTTSASISSGTEALICALPNQPINVKPLSSISQLELTGSADWLSDSQLPTQLPVKESAHYPDTKTPAPRNRMPSKIIQSPYLTSFGSSDKGKEKIDDDVRPLHPFEGCGILYQMSSCLMDEFS</sequence>
<comment type="caution">
    <text evidence="1">The sequence shown here is derived from an EMBL/GenBank/DDBJ whole genome shotgun (WGS) entry which is preliminary data.</text>
</comment>
<evidence type="ECO:0000313" key="1">
    <source>
        <dbReference type="EMBL" id="KAK4729710.1"/>
    </source>
</evidence>
<dbReference type="EMBL" id="JAWPEI010000004">
    <property type="protein sequence ID" value="KAK4729710.1"/>
    <property type="molecule type" value="Genomic_DNA"/>
</dbReference>
<reference evidence="1 2" key="1">
    <citation type="submission" date="2023-10" db="EMBL/GenBank/DDBJ databases">
        <title>Genome-Wide Identification Analysis in wild type Solanum Pinnatisectum Reveals Some Genes Defensing Phytophthora Infestans.</title>
        <authorList>
            <person name="Sun C."/>
        </authorList>
    </citation>
    <scope>NUCLEOTIDE SEQUENCE [LARGE SCALE GENOMIC DNA]</scope>
    <source>
        <strain evidence="1">LQN</strain>
        <tissue evidence="1">Leaf</tissue>
    </source>
</reference>
<name>A0AAV9LYT0_9SOLN</name>
<dbReference type="AlphaFoldDB" id="A0AAV9LYT0"/>
<keyword evidence="2" id="KW-1185">Reference proteome</keyword>
<proteinExistence type="predicted"/>
<organism evidence="1 2">
    <name type="scientific">Solanum pinnatisectum</name>
    <name type="common">tansyleaf nightshade</name>
    <dbReference type="NCBI Taxonomy" id="50273"/>
    <lineage>
        <taxon>Eukaryota</taxon>
        <taxon>Viridiplantae</taxon>
        <taxon>Streptophyta</taxon>
        <taxon>Embryophyta</taxon>
        <taxon>Tracheophyta</taxon>
        <taxon>Spermatophyta</taxon>
        <taxon>Magnoliopsida</taxon>
        <taxon>eudicotyledons</taxon>
        <taxon>Gunneridae</taxon>
        <taxon>Pentapetalae</taxon>
        <taxon>asterids</taxon>
        <taxon>lamiids</taxon>
        <taxon>Solanales</taxon>
        <taxon>Solanaceae</taxon>
        <taxon>Solanoideae</taxon>
        <taxon>Solaneae</taxon>
        <taxon>Solanum</taxon>
    </lineage>
</organism>
<gene>
    <name evidence="1" type="ORF">R3W88_022698</name>
</gene>